<dbReference type="InterPro" id="IPR050194">
    <property type="entry name" value="Glycosyltransferase_grp1"/>
</dbReference>
<dbReference type="PATRIC" id="fig|1028800.3.peg.1215"/>
<dbReference type="PANTHER" id="PTHR45947:SF3">
    <property type="entry name" value="SULFOQUINOVOSYL TRANSFERASE SQD2"/>
    <property type="match status" value="1"/>
</dbReference>
<feature type="domain" description="Glycosyltransferase subfamily 4-like N-terminal" evidence="2">
    <location>
        <begin position="15"/>
        <end position="174"/>
    </location>
</feature>
<keyword evidence="4" id="KW-1185">Reference proteome</keyword>
<dbReference type="GeneID" id="24257200"/>
<reference evidence="4" key="1">
    <citation type="journal article" date="2014" name="BMC Genomics">
        <title>Genome sequencing of two Neorhizobium galegae strains reveals a noeT gene responsible for the unusual acetylation of the nodulation factors.</title>
        <authorList>
            <person name="Osterman J."/>
            <person name="Marsh J."/>
            <person name="Laine P.K."/>
            <person name="Zeng Z."/>
            <person name="Alatalo E."/>
            <person name="Sullivan J.T."/>
            <person name="Young J.P."/>
            <person name="Thomas-Oates J."/>
            <person name="Paulin L."/>
            <person name="Lindstrom K."/>
        </authorList>
    </citation>
    <scope>NUCLEOTIDE SEQUENCE [LARGE SCALE GENOMIC DNA]</scope>
    <source>
        <strain evidence="4">HAMBI 540</strain>
    </source>
</reference>
<dbReference type="RefSeq" id="WP_038585671.1">
    <property type="nucleotide sequence ID" value="NZ_HG938353.1"/>
</dbReference>
<dbReference type="InterPro" id="IPR028098">
    <property type="entry name" value="Glyco_trans_4-like_N"/>
</dbReference>
<dbReference type="Gene3D" id="3.40.50.2000">
    <property type="entry name" value="Glycogen Phosphorylase B"/>
    <property type="match status" value="2"/>
</dbReference>
<dbReference type="EMBL" id="HG938353">
    <property type="protein sequence ID" value="CDN47384.1"/>
    <property type="molecule type" value="Genomic_DNA"/>
</dbReference>
<dbReference type="HOGENOM" id="CLU_009583_2_1_5"/>
<evidence type="ECO:0000313" key="4">
    <source>
        <dbReference type="Proteomes" id="UP000028181"/>
    </source>
</evidence>
<name>A0A068SNJ2_NEOGA</name>
<dbReference type="OrthoDB" id="9790710at2"/>
<protein>
    <submittedName>
        <fullName evidence="3">Glycosyltransferase, family 1</fullName>
    </submittedName>
</protein>
<dbReference type="PANTHER" id="PTHR45947">
    <property type="entry name" value="SULFOQUINOVOSYL TRANSFERASE SQD2"/>
    <property type="match status" value="1"/>
</dbReference>
<evidence type="ECO:0000259" key="2">
    <source>
        <dbReference type="Pfam" id="PF13579"/>
    </source>
</evidence>
<proteinExistence type="predicted"/>
<dbReference type="KEGG" id="ngg:RG540_CH11970"/>
<dbReference type="InterPro" id="IPR001296">
    <property type="entry name" value="Glyco_trans_1"/>
</dbReference>
<dbReference type="Pfam" id="PF00534">
    <property type="entry name" value="Glycos_transf_1"/>
    <property type="match status" value="1"/>
</dbReference>
<dbReference type="Pfam" id="PF13579">
    <property type="entry name" value="Glyco_trans_4_4"/>
    <property type="match status" value="1"/>
</dbReference>
<evidence type="ECO:0000259" key="1">
    <source>
        <dbReference type="Pfam" id="PF00534"/>
    </source>
</evidence>
<dbReference type="eggNOG" id="COG0438">
    <property type="taxonomic scope" value="Bacteria"/>
</dbReference>
<accession>A0A068SNJ2</accession>
<dbReference type="Proteomes" id="UP000028181">
    <property type="component" value="Chromosome I"/>
</dbReference>
<gene>
    <name evidence="3" type="ORF">RG540_CH11970</name>
</gene>
<feature type="domain" description="Glycosyl transferase family 1" evidence="1">
    <location>
        <begin position="200"/>
        <end position="347"/>
    </location>
</feature>
<sequence>MRILNIIASADPETGGPIEALRLTGLQMARLGHAVEVVTLDKPSAPYVKEFPFPVHACGRWTRRYGYTPELARWIAANADRFDAAIIHGLWNHASVGGWSSLRRAGLPYVVFAHGMMDPWFRETYPLKHVAKQAFWLAWQGRVLRDAAAVLFTCEEERHRARGVFRGYGYAERVVAFGTADPPAGVESQLAAFHRLLPELKNRRFLLFLGRFHAKKGCDLLVEAFSKIAASDPDLHLVMAGPDQSGLKSKLIAQAAKAGIADRLHWPGMLAGDAKWGAFRAAEAFVLPSHQENFGIVVAEAMACATPVLLTDKVNIWREVQMSGGGLIGTDTSEGIENLLRSWLALSDDGKSAMRAHARAGFERHFRIEAAARDLITVLHSISPRGFHEAA</sequence>
<organism evidence="3 4">
    <name type="scientific">Neorhizobium galegae bv. orientalis str. HAMBI 540</name>
    <dbReference type="NCBI Taxonomy" id="1028800"/>
    <lineage>
        <taxon>Bacteria</taxon>
        <taxon>Pseudomonadati</taxon>
        <taxon>Pseudomonadota</taxon>
        <taxon>Alphaproteobacteria</taxon>
        <taxon>Hyphomicrobiales</taxon>
        <taxon>Rhizobiaceae</taxon>
        <taxon>Rhizobium/Agrobacterium group</taxon>
        <taxon>Neorhizobium</taxon>
    </lineage>
</organism>
<dbReference type="AlphaFoldDB" id="A0A068SNJ2"/>
<evidence type="ECO:0000313" key="3">
    <source>
        <dbReference type="EMBL" id="CDN47384.1"/>
    </source>
</evidence>
<dbReference type="SUPFAM" id="SSF53756">
    <property type="entry name" value="UDP-Glycosyltransferase/glycogen phosphorylase"/>
    <property type="match status" value="1"/>
</dbReference>
<keyword evidence="3" id="KW-0808">Transferase</keyword>
<dbReference type="GO" id="GO:0016757">
    <property type="term" value="F:glycosyltransferase activity"/>
    <property type="evidence" value="ECO:0007669"/>
    <property type="project" value="InterPro"/>
</dbReference>